<reference evidence="2" key="4">
    <citation type="submission" date="2025-09" db="UniProtKB">
        <authorList>
            <consortium name="Ensembl"/>
        </authorList>
    </citation>
    <scope>IDENTIFICATION</scope>
</reference>
<dbReference type="PANTHER" id="PTHR45570">
    <property type="entry name" value="CARBOXYLIC ESTER HYDROLASE"/>
    <property type="match status" value="1"/>
</dbReference>
<evidence type="ECO:0000313" key="2">
    <source>
        <dbReference type="Ensembl" id="ENSCINP00000021961.2"/>
    </source>
</evidence>
<dbReference type="OMA" id="GEACIEW"/>
<dbReference type="SUPFAM" id="SSF53474">
    <property type="entry name" value="alpha/beta-Hydrolases"/>
    <property type="match status" value="1"/>
</dbReference>
<reference evidence="3" key="1">
    <citation type="journal article" date="2002" name="Science">
        <title>The draft genome of Ciona intestinalis: insights into chordate and vertebrate origins.</title>
        <authorList>
            <person name="Dehal P."/>
            <person name="Satou Y."/>
            <person name="Campbell R.K."/>
            <person name="Chapman J."/>
            <person name="Degnan B."/>
            <person name="De Tomaso A."/>
            <person name="Davidson B."/>
            <person name="Di Gregorio A."/>
            <person name="Gelpke M."/>
            <person name="Goodstein D.M."/>
            <person name="Harafuji N."/>
            <person name="Hastings K.E."/>
            <person name="Ho I."/>
            <person name="Hotta K."/>
            <person name="Huang W."/>
            <person name="Kawashima T."/>
            <person name="Lemaire P."/>
            <person name="Martinez D."/>
            <person name="Meinertzhagen I.A."/>
            <person name="Necula S."/>
            <person name="Nonaka M."/>
            <person name="Putnam N."/>
            <person name="Rash S."/>
            <person name="Saiga H."/>
            <person name="Satake M."/>
            <person name="Terry A."/>
            <person name="Yamada L."/>
            <person name="Wang H.G."/>
            <person name="Awazu S."/>
            <person name="Azumi K."/>
            <person name="Boore J."/>
            <person name="Branno M."/>
            <person name="Chin-Bow S."/>
            <person name="DeSantis R."/>
            <person name="Doyle S."/>
            <person name="Francino P."/>
            <person name="Keys D.N."/>
            <person name="Haga S."/>
            <person name="Hayashi H."/>
            <person name="Hino K."/>
            <person name="Imai K.S."/>
            <person name="Inaba K."/>
            <person name="Kano S."/>
            <person name="Kobayashi K."/>
            <person name="Kobayashi M."/>
            <person name="Lee B.I."/>
            <person name="Makabe K.W."/>
            <person name="Manohar C."/>
            <person name="Matassi G."/>
            <person name="Medina M."/>
            <person name="Mochizuki Y."/>
            <person name="Mount S."/>
            <person name="Morishita T."/>
            <person name="Miura S."/>
            <person name="Nakayama A."/>
            <person name="Nishizaka S."/>
            <person name="Nomoto H."/>
            <person name="Ohta F."/>
            <person name="Oishi K."/>
            <person name="Rigoutsos I."/>
            <person name="Sano M."/>
            <person name="Sasaki A."/>
            <person name="Sasakura Y."/>
            <person name="Shoguchi E."/>
            <person name="Shin-i T."/>
            <person name="Spagnuolo A."/>
            <person name="Stainier D."/>
            <person name="Suzuki M.M."/>
            <person name="Tassy O."/>
            <person name="Takatori N."/>
            <person name="Tokuoka M."/>
            <person name="Yagi K."/>
            <person name="Yoshizaki F."/>
            <person name="Wada S."/>
            <person name="Zhang C."/>
            <person name="Hyatt P.D."/>
            <person name="Larimer F."/>
            <person name="Detter C."/>
            <person name="Doggett N."/>
            <person name="Glavina T."/>
            <person name="Hawkins T."/>
            <person name="Richardson P."/>
            <person name="Lucas S."/>
            <person name="Kohara Y."/>
            <person name="Levine M."/>
            <person name="Satoh N."/>
            <person name="Rokhsar D.S."/>
        </authorList>
    </citation>
    <scope>NUCLEOTIDE SEQUENCE [LARGE SCALE GENOMIC DNA]</scope>
</reference>
<dbReference type="InterPro" id="IPR002018">
    <property type="entry name" value="CarbesteraseB"/>
</dbReference>
<dbReference type="ESTHER" id="cioin-CIN.7233">
    <property type="family name" value="Cholinesterase-like"/>
</dbReference>
<dbReference type="GeneTree" id="ENSGT00940000167788"/>
<name>F6WU27_CIOIN</name>
<keyword evidence="3" id="KW-1185">Reference proteome</keyword>
<reference evidence="2" key="3">
    <citation type="submission" date="2025-08" db="UniProtKB">
        <authorList>
            <consortium name="Ensembl"/>
        </authorList>
    </citation>
    <scope>IDENTIFICATION</scope>
</reference>
<proteinExistence type="predicted"/>
<dbReference type="InParanoid" id="F6WU27"/>
<sequence length="251" mass="27939">GEIVSNAYIALAGTRPGLDYDYSDILSQELTDLVFACPNRALGRFASVSSTAAKVSGQAPLYLYNSAYPFGGEACIEWNSVDGVCGYAFHSSEIIFVFKSPEGYGVTFTDNDDLASDIFSTYWSRFAVDGNPNSNLRPQLAEVDYWPPYSSENNWNNILIDIPKSVVQTDYREQFCDMLDATGFYINLTGPYQPRSVLSQPVLSQKFQRKISLQDHGLPEPYNGAGSAIYPSFFRVLILPLIYFASQFCAY</sequence>
<reference evidence="2" key="2">
    <citation type="journal article" date="2008" name="Genome Biol.">
        <title>Improved genome assembly and evidence-based global gene model set for the chordate Ciona intestinalis: new insight into intron and operon populations.</title>
        <authorList>
            <person name="Satou Y."/>
            <person name="Mineta K."/>
            <person name="Ogasawara M."/>
            <person name="Sasakura Y."/>
            <person name="Shoguchi E."/>
            <person name="Ueno K."/>
            <person name="Yamada L."/>
            <person name="Matsumoto J."/>
            <person name="Wasserscheid J."/>
            <person name="Dewar K."/>
            <person name="Wiley G.B."/>
            <person name="Macmil S.L."/>
            <person name="Roe B.A."/>
            <person name="Zeller R.W."/>
            <person name="Hastings K.E."/>
            <person name="Lemaire P."/>
            <person name="Lindquist E."/>
            <person name="Endo T."/>
            <person name="Hotta K."/>
            <person name="Inaba K."/>
        </authorList>
    </citation>
    <scope>NUCLEOTIDE SEQUENCE [LARGE SCALE GENOMIC DNA]</scope>
    <source>
        <strain evidence="2">wild type</strain>
    </source>
</reference>
<accession>F6WU27</accession>
<evidence type="ECO:0000313" key="3">
    <source>
        <dbReference type="Proteomes" id="UP000008144"/>
    </source>
</evidence>
<dbReference type="Proteomes" id="UP000008144">
    <property type="component" value="Chromosome 2"/>
</dbReference>
<dbReference type="Pfam" id="PF00135">
    <property type="entry name" value="COesterase"/>
    <property type="match status" value="1"/>
</dbReference>
<organism evidence="2 3">
    <name type="scientific">Ciona intestinalis</name>
    <name type="common">Transparent sea squirt</name>
    <name type="synonym">Ascidia intestinalis</name>
    <dbReference type="NCBI Taxonomy" id="7719"/>
    <lineage>
        <taxon>Eukaryota</taxon>
        <taxon>Metazoa</taxon>
        <taxon>Chordata</taxon>
        <taxon>Tunicata</taxon>
        <taxon>Ascidiacea</taxon>
        <taxon>Phlebobranchia</taxon>
        <taxon>Cionidae</taxon>
        <taxon>Ciona</taxon>
    </lineage>
</organism>
<dbReference type="EMBL" id="EAAA01001435">
    <property type="status" value="NOT_ANNOTATED_CDS"/>
    <property type="molecule type" value="Genomic_DNA"/>
</dbReference>
<feature type="domain" description="Carboxylesterase type B" evidence="1">
    <location>
        <begin position="23"/>
        <end position="178"/>
    </location>
</feature>
<dbReference type="Ensembl" id="ENSCINT00000022207.2">
    <property type="protein sequence ID" value="ENSCINP00000021961.2"/>
    <property type="gene ID" value="ENSCING00000011512.2"/>
</dbReference>
<dbReference type="HOGENOM" id="CLU_1109117_0_0_1"/>
<evidence type="ECO:0000259" key="1">
    <source>
        <dbReference type="Pfam" id="PF00135"/>
    </source>
</evidence>
<dbReference type="Gene3D" id="3.40.50.1820">
    <property type="entry name" value="alpha/beta hydrolase"/>
    <property type="match status" value="1"/>
</dbReference>
<dbReference type="AlphaFoldDB" id="F6WU27"/>
<dbReference type="PANTHER" id="PTHR45570:SF2">
    <property type="entry name" value="ACETYLCHOLINESTERASE 1-LIKE"/>
    <property type="match status" value="1"/>
</dbReference>
<dbReference type="STRING" id="7719.ENSCINP00000021961"/>
<protein>
    <recommendedName>
        <fullName evidence="1">Carboxylesterase type B domain-containing protein</fullName>
    </recommendedName>
</protein>
<dbReference type="InterPro" id="IPR029058">
    <property type="entry name" value="AB_hydrolase_fold"/>
</dbReference>